<organism evidence="4 5">
    <name type="scientific">Hibiscus sabdariffa</name>
    <name type="common">roselle</name>
    <dbReference type="NCBI Taxonomy" id="183260"/>
    <lineage>
        <taxon>Eukaryota</taxon>
        <taxon>Viridiplantae</taxon>
        <taxon>Streptophyta</taxon>
        <taxon>Embryophyta</taxon>
        <taxon>Tracheophyta</taxon>
        <taxon>Spermatophyta</taxon>
        <taxon>Magnoliopsida</taxon>
        <taxon>eudicotyledons</taxon>
        <taxon>Gunneridae</taxon>
        <taxon>Pentapetalae</taxon>
        <taxon>rosids</taxon>
        <taxon>malvids</taxon>
        <taxon>Malvales</taxon>
        <taxon>Malvaceae</taxon>
        <taxon>Malvoideae</taxon>
        <taxon>Hibiscus</taxon>
    </lineage>
</organism>
<dbReference type="SUPFAM" id="SSF48592">
    <property type="entry name" value="GroEL equatorial domain-like"/>
    <property type="match status" value="1"/>
</dbReference>
<evidence type="ECO:0000313" key="4">
    <source>
        <dbReference type="EMBL" id="KAK9045928.1"/>
    </source>
</evidence>
<proteinExistence type="inferred from homology"/>
<accession>A0ABR2U873</accession>
<protein>
    <submittedName>
        <fullName evidence="4">Uncharacterized protein</fullName>
    </submittedName>
</protein>
<evidence type="ECO:0000256" key="3">
    <source>
        <dbReference type="RuleBase" id="RU000418"/>
    </source>
</evidence>
<comment type="similarity">
    <text evidence="1 3">Belongs to the chaperonin (HSP60) family.</text>
</comment>
<dbReference type="InterPro" id="IPR002423">
    <property type="entry name" value="Cpn60/GroEL/TCP-1"/>
</dbReference>
<evidence type="ECO:0000313" key="5">
    <source>
        <dbReference type="Proteomes" id="UP001396334"/>
    </source>
</evidence>
<dbReference type="PRINTS" id="PR00298">
    <property type="entry name" value="CHAPERONIN60"/>
</dbReference>
<evidence type="ECO:0000256" key="1">
    <source>
        <dbReference type="ARBA" id="ARBA00006607"/>
    </source>
</evidence>
<gene>
    <name evidence="4" type="ORF">V6N11_051831</name>
</gene>
<dbReference type="EMBL" id="JBBPBN010000001">
    <property type="protein sequence ID" value="KAK9045928.1"/>
    <property type="molecule type" value="Genomic_DNA"/>
</dbReference>
<dbReference type="Proteomes" id="UP001396334">
    <property type="component" value="Unassembled WGS sequence"/>
</dbReference>
<reference evidence="4 5" key="1">
    <citation type="journal article" date="2024" name="G3 (Bethesda)">
        <title>Genome assembly of Hibiscus sabdariffa L. provides insights into metabolisms of medicinal natural products.</title>
        <authorList>
            <person name="Kim T."/>
        </authorList>
    </citation>
    <scope>NUCLEOTIDE SEQUENCE [LARGE SCALE GENOMIC DNA]</scope>
    <source>
        <strain evidence="4">TK-2024</strain>
        <tissue evidence="4">Old leaves</tissue>
    </source>
</reference>
<dbReference type="InterPro" id="IPR001844">
    <property type="entry name" value="Cpn60/GroEL"/>
</dbReference>
<dbReference type="InterPro" id="IPR027413">
    <property type="entry name" value="GROEL-like_equatorial_sf"/>
</dbReference>
<keyword evidence="5" id="KW-1185">Reference proteome</keyword>
<sequence>MLDGETIKKLQTGVNKLADLVGVTLGPKGRNVVLESKYGSPKIVNDGVTVAKEVELEDPVENIGAKLVRQAAAKTNDLASDGTTTSVVLAQGLIAEGVKVVAAGANPVLITRGIEKTTKGLVSELKAMSKEVEDNRDCLDNDEEKVGADIVKRALSYPLKLIAKNAGVNGSVVSEKVLSEDNPRYGFNVATGKYEDLMSAGIIDPTKVVRCCLEHAASVAKTFLMSDCVVVEIKEPEPVPMGNPMDNSGYGY</sequence>
<evidence type="ECO:0000256" key="2">
    <source>
        <dbReference type="ARBA" id="ARBA00023186"/>
    </source>
</evidence>
<dbReference type="Gene3D" id="1.10.560.10">
    <property type="entry name" value="GroEL-like equatorial domain"/>
    <property type="match status" value="1"/>
</dbReference>
<dbReference type="Pfam" id="PF00118">
    <property type="entry name" value="Cpn60_TCP1"/>
    <property type="match status" value="2"/>
</dbReference>
<comment type="caution">
    <text evidence="4">The sequence shown here is derived from an EMBL/GenBank/DDBJ whole genome shotgun (WGS) entry which is preliminary data.</text>
</comment>
<dbReference type="PANTHER" id="PTHR45633">
    <property type="entry name" value="60 KDA HEAT SHOCK PROTEIN, MITOCHONDRIAL"/>
    <property type="match status" value="1"/>
</dbReference>
<name>A0ABR2U873_9ROSI</name>
<keyword evidence="2" id="KW-0143">Chaperone</keyword>